<proteinExistence type="predicted"/>
<dbReference type="SUPFAM" id="SSF46626">
    <property type="entry name" value="Cytochrome c"/>
    <property type="match status" value="1"/>
</dbReference>
<name>A0ABT4M2X0_9BURK</name>
<keyword evidence="8" id="KW-1185">Reference proteome</keyword>
<dbReference type="InterPro" id="IPR009056">
    <property type="entry name" value="Cyt_c-like_dom"/>
</dbReference>
<dbReference type="InterPro" id="IPR036909">
    <property type="entry name" value="Cyt_c-like_dom_sf"/>
</dbReference>
<keyword evidence="2 4" id="KW-0479">Metal-binding</keyword>
<evidence type="ECO:0000313" key="8">
    <source>
        <dbReference type="Proteomes" id="UP001068379"/>
    </source>
</evidence>
<dbReference type="PROSITE" id="PS51007">
    <property type="entry name" value="CYTC"/>
    <property type="match status" value="1"/>
</dbReference>
<evidence type="ECO:0000259" key="6">
    <source>
        <dbReference type="PROSITE" id="PS51007"/>
    </source>
</evidence>
<dbReference type="EMBL" id="JAPWHE010000003">
    <property type="protein sequence ID" value="MCZ4329672.1"/>
    <property type="molecule type" value="Genomic_DNA"/>
</dbReference>
<dbReference type="Proteomes" id="UP001068379">
    <property type="component" value="Unassembled WGS sequence"/>
</dbReference>
<evidence type="ECO:0000256" key="1">
    <source>
        <dbReference type="ARBA" id="ARBA00022617"/>
    </source>
</evidence>
<feature type="signal peptide" evidence="5">
    <location>
        <begin position="1"/>
        <end position="26"/>
    </location>
</feature>
<keyword evidence="5" id="KW-0732">Signal</keyword>
<sequence>MSLKAWPVRAALLGGWGLAVCGAAFAAAPDAARLEEGRALFRKNAVPACAVCHTLQDAQATGPVGPNLDELQPDRDQVLAALRDGGGAMPSFEESLTQEQREAVADYVVWATHPH</sequence>
<keyword evidence="1 4" id="KW-0349">Heme</keyword>
<feature type="domain" description="Cytochrome c" evidence="6">
    <location>
        <begin position="32"/>
        <end position="112"/>
    </location>
</feature>
<gene>
    <name evidence="7" type="ORF">O4H32_06885</name>
</gene>
<dbReference type="Gene3D" id="1.10.760.10">
    <property type="entry name" value="Cytochrome c-like domain"/>
    <property type="match status" value="1"/>
</dbReference>
<evidence type="ECO:0000256" key="3">
    <source>
        <dbReference type="ARBA" id="ARBA00023004"/>
    </source>
</evidence>
<evidence type="ECO:0000313" key="7">
    <source>
        <dbReference type="EMBL" id="MCZ4329672.1"/>
    </source>
</evidence>
<accession>A0ABT4M2X0</accession>
<dbReference type="RefSeq" id="WP_269357834.1">
    <property type="nucleotide sequence ID" value="NZ_JAPWHE010000003.1"/>
</dbReference>
<reference evidence="7" key="1">
    <citation type="submission" date="2022-12" db="EMBL/GenBank/DDBJ databases">
        <title>Bacterial isolates from different developmental stages of Nematostella vectensis.</title>
        <authorList>
            <person name="Fraune S."/>
        </authorList>
    </citation>
    <scope>NUCLEOTIDE SEQUENCE</scope>
    <source>
        <strain evidence="7">G21619-S1</strain>
    </source>
</reference>
<feature type="chain" id="PRO_5047176492" evidence="5">
    <location>
        <begin position="27"/>
        <end position="115"/>
    </location>
</feature>
<evidence type="ECO:0000256" key="5">
    <source>
        <dbReference type="SAM" id="SignalP"/>
    </source>
</evidence>
<protein>
    <submittedName>
        <fullName evidence="7">Cytochrome c</fullName>
    </submittedName>
</protein>
<evidence type="ECO:0000256" key="4">
    <source>
        <dbReference type="PROSITE-ProRule" id="PRU00433"/>
    </source>
</evidence>
<organism evidence="7 8">
    <name type="scientific">Castellaniella denitrificans</name>
    <dbReference type="NCBI Taxonomy" id="56119"/>
    <lineage>
        <taxon>Bacteria</taxon>
        <taxon>Pseudomonadati</taxon>
        <taxon>Pseudomonadota</taxon>
        <taxon>Betaproteobacteria</taxon>
        <taxon>Burkholderiales</taxon>
        <taxon>Alcaligenaceae</taxon>
        <taxon>Castellaniella</taxon>
    </lineage>
</organism>
<dbReference type="Pfam" id="PF13442">
    <property type="entry name" value="Cytochrome_CBB3"/>
    <property type="match status" value="1"/>
</dbReference>
<keyword evidence="3 4" id="KW-0408">Iron</keyword>
<evidence type="ECO:0000256" key="2">
    <source>
        <dbReference type="ARBA" id="ARBA00022723"/>
    </source>
</evidence>
<comment type="caution">
    <text evidence="7">The sequence shown here is derived from an EMBL/GenBank/DDBJ whole genome shotgun (WGS) entry which is preliminary data.</text>
</comment>